<evidence type="ECO:0000256" key="11">
    <source>
        <dbReference type="SAM" id="MobiDB-lite"/>
    </source>
</evidence>
<accession>A0A7D9DXB3</accession>
<dbReference type="PROSITE" id="PS50158">
    <property type="entry name" value="ZF_CCHC"/>
    <property type="match status" value="2"/>
</dbReference>
<evidence type="ECO:0000256" key="8">
    <source>
        <dbReference type="ARBA" id="ARBA00022918"/>
    </source>
</evidence>
<protein>
    <submittedName>
        <fullName evidence="12">TPA: zinc finger</fullName>
    </submittedName>
</protein>
<dbReference type="InterPro" id="IPR043502">
    <property type="entry name" value="DNA/RNA_pol_sf"/>
</dbReference>
<keyword evidence="4" id="KW-0540">Nuclease</keyword>
<dbReference type="FunFam" id="3.30.420.10:FF:000032">
    <property type="entry name" value="Retrovirus-related Pol polyprotein from transposon 297-like Protein"/>
    <property type="match status" value="1"/>
</dbReference>
<evidence type="ECO:0000256" key="9">
    <source>
        <dbReference type="ARBA" id="ARBA00023125"/>
    </source>
</evidence>
<dbReference type="FunFam" id="3.10.10.10:FF:000007">
    <property type="entry name" value="Retrovirus-related Pol polyprotein from transposon 17.6-like Protein"/>
    <property type="match status" value="1"/>
</dbReference>
<dbReference type="GO" id="GO:0015074">
    <property type="term" value="P:DNA integration"/>
    <property type="evidence" value="ECO:0007669"/>
    <property type="project" value="InterPro"/>
</dbReference>
<dbReference type="GO" id="GO:0003964">
    <property type="term" value="F:RNA-directed DNA polymerase activity"/>
    <property type="evidence" value="ECO:0007669"/>
    <property type="project" value="UniProtKB-KW"/>
</dbReference>
<evidence type="ECO:0000256" key="5">
    <source>
        <dbReference type="ARBA" id="ARBA00022750"/>
    </source>
</evidence>
<dbReference type="SUPFAM" id="SSF56672">
    <property type="entry name" value="DNA/RNA polymerases"/>
    <property type="match status" value="1"/>
</dbReference>
<keyword evidence="9" id="KW-0238">DNA-binding</keyword>
<dbReference type="InterPro" id="IPR012337">
    <property type="entry name" value="RNaseH-like_sf"/>
</dbReference>
<dbReference type="Proteomes" id="UP001152795">
    <property type="component" value="Unassembled WGS sequence"/>
</dbReference>
<dbReference type="GO" id="GO:0006508">
    <property type="term" value="P:proteolysis"/>
    <property type="evidence" value="ECO:0007669"/>
    <property type="project" value="UniProtKB-KW"/>
</dbReference>
<dbReference type="Gene3D" id="1.10.340.70">
    <property type="match status" value="1"/>
</dbReference>
<dbReference type="Pfam" id="PF00098">
    <property type="entry name" value="zf-CCHC"/>
    <property type="match status" value="2"/>
</dbReference>
<dbReference type="SMART" id="SM00343">
    <property type="entry name" value="ZnF_C2HC"/>
    <property type="match status" value="2"/>
</dbReference>
<proteinExistence type="predicted"/>
<dbReference type="EMBL" id="CACRXK020002821">
    <property type="protein sequence ID" value="CAB3996201.1"/>
    <property type="molecule type" value="Genomic_DNA"/>
</dbReference>
<evidence type="ECO:0000256" key="2">
    <source>
        <dbReference type="ARBA" id="ARBA00022679"/>
    </source>
</evidence>
<keyword evidence="1" id="KW-0645">Protease</keyword>
<keyword evidence="8" id="KW-0695">RNA-directed DNA polymerase</keyword>
<dbReference type="InterPro" id="IPR001584">
    <property type="entry name" value="Integrase_cat-core"/>
</dbReference>
<dbReference type="SUPFAM" id="SSF57756">
    <property type="entry name" value="Retrovirus zinc finger-like domains"/>
    <property type="match status" value="1"/>
</dbReference>
<dbReference type="Pfam" id="PF02023">
    <property type="entry name" value="SCAN"/>
    <property type="match status" value="1"/>
</dbReference>
<dbReference type="SUPFAM" id="SSF47353">
    <property type="entry name" value="Retrovirus capsid dimerization domain-like"/>
    <property type="match status" value="1"/>
</dbReference>
<name>A0A7D9DXB3_PARCT</name>
<evidence type="ECO:0000256" key="4">
    <source>
        <dbReference type="ARBA" id="ARBA00022722"/>
    </source>
</evidence>
<keyword evidence="5" id="KW-0064">Aspartyl protease</keyword>
<evidence type="ECO:0000256" key="6">
    <source>
        <dbReference type="ARBA" id="ARBA00022759"/>
    </source>
</evidence>
<dbReference type="PANTHER" id="PTHR37984:SF5">
    <property type="entry name" value="PROTEIN NYNRIN-LIKE"/>
    <property type="match status" value="1"/>
</dbReference>
<evidence type="ECO:0000256" key="10">
    <source>
        <dbReference type="ARBA" id="ARBA00023268"/>
    </source>
</evidence>
<organism evidence="12 13">
    <name type="scientific">Paramuricea clavata</name>
    <name type="common">Red gorgonian</name>
    <name type="synonym">Violescent sea-whip</name>
    <dbReference type="NCBI Taxonomy" id="317549"/>
    <lineage>
        <taxon>Eukaryota</taxon>
        <taxon>Metazoa</taxon>
        <taxon>Cnidaria</taxon>
        <taxon>Anthozoa</taxon>
        <taxon>Octocorallia</taxon>
        <taxon>Malacalcyonacea</taxon>
        <taxon>Plexauridae</taxon>
        <taxon>Paramuricea</taxon>
    </lineage>
</organism>
<dbReference type="PROSITE" id="PS50804">
    <property type="entry name" value="SCAN_BOX"/>
    <property type="match status" value="1"/>
</dbReference>
<evidence type="ECO:0000256" key="3">
    <source>
        <dbReference type="ARBA" id="ARBA00022695"/>
    </source>
</evidence>
<keyword evidence="10" id="KW-0511">Multifunctional enzyme</keyword>
<keyword evidence="13" id="KW-1185">Reference proteome</keyword>
<dbReference type="InterPro" id="IPR041588">
    <property type="entry name" value="Integrase_H2C2"/>
</dbReference>
<dbReference type="PROSITE" id="PS50878">
    <property type="entry name" value="RT_POL"/>
    <property type="match status" value="1"/>
</dbReference>
<dbReference type="InterPro" id="IPR003309">
    <property type="entry name" value="SCAN_dom"/>
</dbReference>
<evidence type="ECO:0000313" key="12">
    <source>
        <dbReference type="EMBL" id="CAB3996201.1"/>
    </source>
</evidence>
<dbReference type="GO" id="GO:0008270">
    <property type="term" value="F:zinc ion binding"/>
    <property type="evidence" value="ECO:0007669"/>
    <property type="project" value="InterPro"/>
</dbReference>
<comment type="caution">
    <text evidence="12">The sequence shown here is derived from an EMBL/GenBank/DDBJ whole genome shotgun (WGS) entry which is preliminary data.</text>
</comment>
<dbReference type="InterPro" id="IPR001878">
    <property type="entry name" value="Znf_CCHC"/>
</dbReference>
<dbReference type="Gene3D" id="3.30.70.270">
    <property type="match status" value="2"/>
</dbReference>
<dbReference type="Gene3D" id="4.10.60.10">
    <property type="entry name" value="Zinc finger, CCHC-type"/>
    <property type="match status" value="1"/>
</dbReference>
<reference evidence="12" key="1">
    <citation type="submission" date="2020-04" db="EMBL/GenBank/DDBJ databases">
        <authorList>
            <person name="Alioto T."/>
            <person name="Alioto T."/>
            <person name="Gomez Garrido J."/>
        </authorList>
    </citation>
    <scope>NUCLEOTIDE SEQUENCE</scope>
    <source>
        <strain evidence="12">A484AB</strain>
    </source>
</reference>
<evidence type="ECO:0000313" key="13">
    <source>
        <dbReference type="Proteomes" id="UP001152795"/>
    </source>
</evidence>
<dbReference type="Gene3D" id="1.10.4020.10">
    <property type="entry name" value="DNA breaking-rejoining enzymes"/>
    <property type="match status" value="1"/>
</dbReference>
<dbReference type="InterPro" id="IPR050951">
    <property type="entry name" value="Retrovirus_Pol_polyprotein"/>
</dbReference>
<evidence type="ECO:0000256" key="1">
    <source>
        <dbReference type="ARBA" id="ARBA00022670"/>
    </source>
</evidence>
<dbReference type="InterPro" id="IPR043128">
    <property type="entry name" value="Rev_trsase/Diguanyl_cyclase"/>
</dbReference>
<keyword evidence="3" id="KW-0548">Nucleotidyltransferase</keyword>
<feature type="region of interest" description="Disordered" evidence="11">
    <location>
        <begin position="274"/>
        <end position="304"/>
    </location>
</feature>
<feature type="region of interest" description="Disordered" evidence="11">
    <location>
        <begin position="522"/>
        <end position="542"/>
    </location>
</feature>
<dbReference type="Gene3D" id="3.30.420.10">
    <property type="entry name" value="Ribonuclease H-like superfamily/Ribonuclease H"/>
    <property type="match status" value="1"/>
</dbReference>
<dbReference type="FunFam" id="3.30.70.270:FF:000020">
    <property type="entry name" value="Transposon Tf2-6 polyprotein-like Protein"/>
    <property type="match status" value="1"/>
</dbReference>
<dbReference type="InterPro" id="IPR000477">
    <property type="entry name" value="RT_dom"/>
</dbReference>
<dbReference type="OrthoDB" id="5959223at2759"/>
<dbReference type="SMART" id="SM00431">
    <property type="entry name" value="SCAN"/>
    <property type="match status" value="1"/>
</dbReference>
<dbReference type="GO" id="GO:0004519">
    <property type="term" value="F:endonuclease activity"/>
    <property type="evidence" value="ECO:0007669"/>
    <property type="project" value="UniProtKB-KW"/>
</dbReference>
<dbReference type="Pfam" id="PF17919">
    <property type="entry name" value="RT_RNaseH_2"/>
    <property type="match status" value="1"/>
</dbReference>
<evidence type="ECO:0000256" key="7">
    <source>
        <dbReference type="ARBA" id="ARBA00022801"/>
    </source>
</evidence>
<dbReference type="InterPro" id="IPR036875">
    <property type="entry name" value="Znf_CCHC_sf"/>
</dbReference>
<dbReference type="Gene3D" id="3.10.10.10">
    <property type="entry name" value="HIV Type 1 Reverse Transcriptase, subunit A, domain 1"/>
    <property type="match status" value="1"/>
</dbReference>
<sequence length="1464" mass="166219">MEKLIALGKEFGFEGKELLAFVKEQQDEEKRRVDEEREERQRERESKKLEAEERERIRLRELDEKEKEREMGEREKEAQRRHELAMKELELQSANVEVNSASIKSAAKLPKLPTFVDGKDDLDSYLQRFERFAKNNNWDQSTWSTSLSALLTGRALDVYSRLSETAAVDYKQLKEALLKRYELTESGFRMRFREGKPEDGESPEQFVTRLNRYLTRWVELSKTEKTYEGIRDLFIKEQFIHSCPEDLAIYLRERNLENLEELTKTAEQFLVAHEKKLSSSSKPHNKSKVLSKGMSSPDSSKESTHEKRIQCFNCKGYGHKASECRKPARQELRAEKRCFLCDRSGHYARDCKVAGSKNGPFKAGAAQHDSSAFSGVGPELESCIQNNELLLANGTKLPIVKSGGSVTESLGKNKMPVVKGLVGNTAVDTLRDTGCSGVVVRKQFVKEDQYTGKYCYILLIDNTVRQVPIVKIQVDTPYLKGEVEAQCLPDALYDLIIGNVKGARAPDDPDPEWHETCAVTTRSQAKRSDKLKPLKTPEVSNGLSVGKEDLRKMQEEDPTLEKYRNVTDTKTKGDQEITFKIKGGVLYRSYKSSKGKTLQQVMVPQPLRERVMGVAHSSIMGGHMGIQKTTDKITSNFYWPGIHGDVTRFCRSCDICQKTIQKGKVPKVPLQMMPLIDIPFKRVAVDLVGPIYPPSEQGHRYILTLVDYTTRYPDAVPLKSISTEAVAEALVDMYSRLGVPEEVLSDLGTQFVSECMQEVSRLLSIKQLSTTPYHPMCNGLVEKFNGSLKNMLKKLCSEQPKQWPRYINALLFAYREVPQGSTGFSPFELLYGRTVRGPMMILKQLWTREVEDPEVKTSYEYVFDLRERLEETVKLAQDELKKSQVRYQRYYNRKAKSRSLKIGSKVLLLLPTDKNKLLLQWKGPFVVESIVGVNDYGIKVGDKVKTFHANMLKEYVERQTTQVKEREEASPKKCDREIEGSSVLHVAAAAVIEQSESGPEGAVDDESLLELGTMQPKETVRDVTFGQQLNDEQKVQLQEVVKQYEHIFTDVPGNANIIEHEVKLTSDEPIRSKPYTIPYNVRESLKKDVRDMIKMGVIRESKSPYASPVVIVRKKDGTNRVCVDFRKLNRVTVFDPTPMPTAEEIFQKMSKAKYLTKLDLSKGYWQIPVATGDIPKTAFVTPDGSYEFVRMPFGMMNSGATLVRGIRKLLDDLDEADSYIDDIIIYTETWEQHLVVLDEVFSRLASAGFTARPTKCVLGAECIEVVGHRISDGVKGLHEDNVKKIRDAKRPRTKKEVKAFLGLTGYYREFIPNYAAKAVPLSDLTKKGQPNQVVWSDAQEKAYSALKTELTSSPILRLPDNTKPFTLRTDASDTGLGAVLLQEHDGKLSPVSYASRKLTESEKKYSTIERVSRGSLGRPKVLDIPLWNRVYIANRPSAFGLFEDSEVSQRQSYEMGDVLAKLWY</sequence>
<dbReference type="CDD" id="cd01647">
    <property type="entry name" value="RT_LTR"/>
    <property type="match status" value="1"/>
</dbReference>
<dbReference type="GO" id="GO:0004190">
    <property type="term" value="F:aspartic-type endopeptidase activity"/>
    <property type="evidence" value="ECO:0007669"/>
    <property type="project" value="UniProtKB-KW"/>
</dbReference>
<dbReference type="Pfam" id="PF00078">
    <property type="entry name" value="RVT_1"/>
    <property type="match status" value="1"/>
</dbReference>
<gene>
    <name evidence="12" type="ORF">PACLA_8A061889</name>
</gene>
<dbReference type="SUPFAM" id="SSF53098">
    <property type="entry name" value="Ribonuclease H-like"/>
    <property type="match status" value="1"/>
</dbReference>
<dbReference type="InterPro" id="IPR038269">
    <property type="entry name" value="SCAN_sf"/>
</dbReference>
<dbReference type="PROSITE" id="PS50994">
    <property type="entry name" value="INTEGRASE"/>
    <property type="match status" value="1"/>
</dbReference>
<dbReference type="Pfam" id="PF17921">
    <property type="entry name" value="Integrase_H2C2"/>
    <property type="match status" value="1"/>
</dbReference>
<dbReference type="FunFam" id="1.10.340.70:FF:000001">
    <property type="entry name" value="Retrovirus-related Pol polyprotein from transposon gypsy-like Protein"/>
    <property type="match status" value="1"/>
</dbReference>
<keyword evidence="2" id="KW-0808">Transferase</keyword>
<dbReference type="GO" id="GO:0003677">
    <property type="term" value="F:DNA binding"/>
    <property type="evidence" value="ECO:0007669"/>
    <property type="project" value="UniProtKB-KW"/>
</dbReference>
<feature type="region of interest" description="Disordered" evidence="11">
    <location>
        <begin position="25"/>
        <end position="79"/>
    </location>
</feature>
<keyword evidence="6" id="KW-0255">Endonuclease</keyword>
<dbReference type="InterPro" id="IPR041577">
    <property type="entry name" value="RT_RNaseH_2"/>
</dbReference>
<dbReference type="PANTHER" id="PTHR37984">
    <property type="entry name" value="PROTEIN CBG26694"/>
    <property type="match status" value="1"/>
</dbReference>
<dbReference type="Pfam" id="PF00665">
    <property type="entry name" value="rve"/>
    <property type="match status" value="1"/>
</dbReference>
<keyword evidence="7" id="KW-0378">Hydrolase</keyword>
<dbReference type="InterPro" id="IPR036397">
    <property type="entry name" value="RNaseH_sf"/>
</dbReference>